<dbReference type="GO" id="GO:0004519">
    <property type="term" value="F:endonuclease activity"/>
    <property type="evidence" value="ECO:0007669"/>
    <property type="project" value="UniProtKB-KW"/>
</dbReference>
<dbReference type="AlphaFoldDB" id="A0A371FRZ5"/>
<dbReference type="Pfam" id="PF17917">
    <property type="entry name" value="RT_RNaseH"/>
    <property type="match status" value="1"/>
</dbReference>
<dbReference type="Proteomes" id="UP000257109">
    <property type="component" value="Unassembled WGS sequence"/>
</dbReference>
<dbReference type="GO" id="GO:0016787">
    <property type="term" value="F:hydrolase activity"/>
    <property type="evidence" value="ECO:0007669"/>
    <property type="project" value="UniProtKB-KW"/>
</dbReference>
<evidence type="ECO:0000256" key="3">
    <source>
        <dbReference type="ARBA" id="ARBA00022722"/>
    </source>
</evidence>
<evidence type="ECO:0000259" key="7">
    <source>
        <dbReference type="Pfam" id="PF17917"/>
    </source>
</evidence>
<comment type="caution">
    <text evidence="8">The sequence shown here is derived from an EMBL/GenBank/DDBJ whole genome shotgun (WGS) entry which is preliminary data.</text>
</comment>
<name>A0A371FRZ5_MUCPR</name>
<keyword evidence="3" id="KW-0540">Nuclease</keyword>
<keyword evidence="6" id="KW-0695">RNA-directed DNA polymerase</keyword>
<sequence length="154" mass="17922">MLKSLQRDQEILGESSVLEGSMGCVLGQQDATGKREQAIYYLSKKFTDYERRYLALERTWCALVWTTKRLRQYMLANTTWLMAKTNPIKCIFEKPALALWQMALLEFDIVYMSQKAIKGSVMVEHLAYHPIPDYQPLQHEFPNEHIMTIAKAES</sequence>
<evidence type="ECO:0000256" key="6">
    <source>
        <dbReference type="ARBA" id="ARBA00022918"/>
    </source>
</evidence>
<evidence type="ECO:0000313" key="9">
    <source>
        <dbReference type="Proteomes" id="UP000257109"/>
    </source>
</evidence>
<keyword evidence="5" id="KW-0378">Hydrolase</keyword>
<evidence type="ECO:0000313" key="8">
    <source>
        <dbReference type="EMBL" id="RDX81086.1"/>
    </source>
</evidence>
<dbReference type="GO" id="GO:0003964">
    <property type="term" value="F:RNA-directed DNA polymerase activity"/>
    <property type="evidence" value="ECO:0007669"/>
    <property type="project" value="UniProtKB-KW"/>
</dbReference>
<dbReference type="InterPro" id="IPR041373">
    <property type="entry name" value="RT_RNaseH"/>
</dbReference>
<protein>
    <recommendedName>
        <fullName evidence="7">Reverse transcriptase RNase H-like domain-containing protein</fullName>
    </recommendedName>
</protein>
<dbReference type="PANTHER" id="PTHR48475:SF1">
    <property type="entry name" value="RNASE H TYPE-1 DOMAIN-CONTAINING PROTEIN"/>
    <property type="match status" value="1"/>
</dbReference>
<keyword evidence="1" id="KW-0808">Transferase</keyword>
<evidence type="ECO:0000256" key="4">
    <source>
        <dbReference type="ARBA" id="ARBA00022759"/>
    </source>
</evidence>
<dbReference type="EMBL" id="QJKJ01008017">
    <property type="protein sequence ID" value="RDX81086.1"/>
    <property type="molecule type" value="Genomic_DNA"/>
</dbReference>
<keyword evidence="4" id="KW-0255">Endonuclease</keyword>
<proteinExistence type="predicted"/>
<accession>A0A371FRZ5</accession>
<organism evidence="8 9">
    <name type="scientific">Mucuna pruriens</name>
    <name type="common">Velvet bean</name>
    <name type="synonym">Dolichos pruriens</name>
    <dbReference type="NCBI Taxonomy" id="157652"/>
    <lineage>
        <taxon>Eukaryota</taxon>
        <taxon>Viridiplantae</taxon>
        <taxon>Streptophyta</taxon>
        <taxon>Embryophyta</taxon>
        <taxon>Tracheophyta</taxon>
        <taxon>Spermatophyta</taxon>
        <taxon>Magnoliopsida</taxon>
        <taxon>eudicotyledons</taxon>
        <taxon>Gunneridae</taxon>
        <taxon>Pentapetalae</taxon>
        <taxon>rosids</taxon>
        <taxon>fabids</taxon>
        <taxon>Fabales</taxon>
        <taxon>Fabaceae</taxon>
        <taxon>Papilionoideae</taxon>
        <taxon>50 kb inversion clade</taxon>
        <taxon>NPAAA clade</taxon>
        <taxon>indigoferoid/millettioid clade</taxon>
        <taxon>Phaseoleae</taxon>
        <taxon>Mucuna</taxon>
    </lineage>
</organism>
<feature type="domain" description="Reverse transcriptase RNase H-like" evidence="7">
    <location>
        <begin position="21"/>
        <end position="107"/>
    </location>
</feature>
<dbReference type="InterPro" id="IPR043502">
    <property type="entry name" value="DNA/RNA_pol_sf"/>
</dbReference>
<dbReference type="OrthoDB" id="1426770at2759"/>
<reference evidence="8" key="1">
    <citation type="submission" date="2018-05" db="EMBL/GenBank/DDBJ databases">
        <title>Draft genome of Mucuna pruriens seed.</title>
        <authorList>
            <person name="Nnadi N.E."/>
            <person name="Vos R."/>
            <person name="Hasami M.H."/>
            <person name="Devisetty U.K."/>
            <person name="Aguiy J.C."/>
        </authorList>
    </citation>
    <scope>NUCLEOTIDE SEQUENCE [LARGE SCALE GENOMIC DNA]</scope>
    <source>
        <strain evidence="8">JCA_2017</strain>
    </source>
</reference>
<evidence type="ECO:0000256" key="5">
    <source>
        <dbReference type="ARBA" id="ARBA00022801"/>
    </source>
</evidence>
<dbReference type="PANTHER" id="PTHR48475">
    <property type="entry name" value="RIBONUCLEASE H"/>
    <property type="match status" value="1"/>
</dbReference>
<evidence type="ECO:0000256" key="2">
    <source>
        <dbReference type="ARBA" id="ARBA00022695"/>
    </source>
</evidence>
<dbReference type="SUPFAM" id="SSF56672">
    <property type="entry name" value="DNA/RNA polymerases"/>
    <property type="match status" value="1"/>
</dbReference>
<evidence type="ECO:0000256" key="1">
    <source>
        <dbReference type="ARBA" id="ARBA00022679"/>
    </source>
</evidence>
<gene>
    <name evidence="8" type="ORF">CR513_38276</name>
</gene>
<keyword evidence="9" id="KW-1185">Reference proteome</keyword>
<keyword evidence="2" id="KW-0548">Nucleotidyltransferase</keyword>
<feature type="non-terminal residue" evidence="8">
    <location>
        <position position="1"/>
    </location>
</feature>